<dbReference type="InterPro" id="IPR029061">
    <property type="entry name" value="THDP-binding"/>
</dbReference>
<reference evidence="9" key="1">
    <citation type="journal article" date="2021" name="PeerJ">
        <title>Extensive microbial diversity within the chicken gut microbiome revealed by metagenomics and culture.</title>
        <authorList>
            <person name="Gilroy R."/>
            <person name="Ravi A."/>
            <person name="Getino M."/>
            <person name="Pursley I."/>
            <person name="Horton D.L."/>
            <person name="Alikhan N.F."/>
            <person name="Baker D."/>
            <person name="Gharbi K."/>
            <person name="Hall N."/>
            <person name="Watson M."/>
            <person name="Adriaenssens E.M."/>
            <person name="Foster-Nyarko E."/>
            <person name="Jarju S."/>
            <person name="Secka A."/>
            <person name="Antonio M."/>
            <person name="Oren A."/>
            <person name="Chaudhuri R.R."/>
            <person name="La Ragione R."/>
            <person name="Hildebrand F."/>
            <person name="Pallen M.J."/>
        </authorList>
    </citation>
    <scope>NUCLEOTIDE SEQUENCE</scope>
    <source>
        <strain evidence="9">F6-686</strain>
    </source>
</reference>
<evidence type="ECO:0000256" key="1">
    <source>
        <dbReference type="ARBA" id="ARBA00007812"/>
    </source>
</evidence>
<evidence type="ECO:0000256" key="4">
    <source>
        <dbReference type="RuleBase" id="RU362132"/>
    </source>
</evidence>
<comment type="caution">
    <text evidence="9">The sequence shown here is derived from an EMBL/GenBank/DDBJ whole genome shotgun (WGS) entry which is preliminary data.</text>
</comment>
<dbReference type="Gene3D" id="3.40.50.970">
    <property type="match status" value="2"/>
</dbReference>
<dbReference type="CDD" id="cd02014">
    <property type="entry name" value="TPP_POX"/>
    <property type="match status" value="1"/>
</dbReference>
<name>A0A9E2KR94_9LACO</name>
<sequence>MTKINGADAMFKVLYDWHIDHVFGFPGGSFDSSMNAIHNWKDKIKFVEVRHEEAGALAASAEYKLTGKLGVCFGSAGPGAAHLYNGLYDAKYDKTPMVAIVANVPTSRQDIDFFQAFDEDKWFLDASVWCGQPKTADLIPTLMDEAIRQAYAKKGPAVLIISKDLGWQKIEDNFRVTYQNHVKPNYAAPTKESVEEAVKLLKEAKNPVVYFGNGCREADAGKELKEFADKFKTPLLSSYLGKGIVEDSFPAYMGTIGRIGPKTPNEIQSHTDLVVWVGNNSPFSVLWFPKDAKVIQIDVDSDKLGKRHSADVSMLADAKKSLRAIIDAGESRAESPIYKAAIADRENWDAWHESFVDSDDMPVRPEPIFDVINKEAADDAVFAIDVGNVNVDHCRLLKMHDDQKWTTSGLHATMGYGAPAALTAATVYPKREVWQLAGDGGFAMMNQELLTMARYNMHVLNIIFTNETLGYIEAEQEDESHQPLSGVIIPDNDWSKVAEGMNVKGVVVHTKKEFEDAVKEWKTMDGPMLIDVKYTHEMPYSTELNSLDDPAFVKKYQAEALKPFSYFADKYGLETDAASGASQHEEASEPDPEPEPDTVSGASQH</sequence>
<dbReference type="Pfam" id="PF02776">
    <property type="entry name" value="TPP_enzyme_N"/>
    <property type="match status" value="1"/>
</dbReference>
<dbReference type="Proteomes" id="UP000823844">
    <property type="component" value="Unassembled WGS sequence"/>
</dbReference>
<dbReference type="InterPro" id="IPR011766">
    <property type="entry name" value="TPP_enzyme_TPP-bd"/>
</dbReference>
<dbReference type="PANTHER" id="PTHR42981">
    <property type="entry name" value="PYRUVATE DEHYDROGENASE [UBIQUINONE]"/>
    <property type="match status" value="1"/>
</dbReference>
<dbReference type="GO" id="GO:0047112">
    <property type="term" value="F:pyruvate oxidase activity"/>
    <property type="evidence" value="ECO:0007669"/>
    <property type="project" value="UniProtKB-UniRule"/>
</dbReference>
<feature type="domain" description="Thiamine pyrophosphate enzyme N-terminal TPP-binding" evidence="8">
    <location>
        <begin position="5"/>
        <end position="118"/>
    </location>
</feature>
<dbReference type="InterPro" id="IPR012001">
    <property type="entry name" value="Thiamin_PyroP_enz_TPP-bd_dom"/>
</dbReference>
<dbReference type="InterPro" id="IPR014092">
    <property type="entry name" value="Pyruvate_oxidase"/>
</dbReference>
<evidence type="ECO:0000313" key="9">
    <source>
        <dbReference type="EMBL" id="MBU3828188.1"/>
    </source>
</evidence>
<evidence type="ECO:0000259" key="8">
    <source>
        <dbReference type="Pfam" id="PF02776"/>
    </source>
</evidence>
<dbReference type="Pfam" id="PF00205">
    <property type="entry name" value="TPP_enzyme_M"/>
    <property type="match status" value="1"/>
</dbReference>
<dbReference type="EC" id="1.2.3.3" evidence="3"/>
<evidence type="ECO:0000256" key="5">
    <source>
        <dbReference type="SAM" id="MobiDB-lite"/>
    </source>
</evidence>
<dbReference type="SUPFAM" id="SSF52467">
    <property type="entry name" value="DHS-like NAD/FAD-binding domain"/>
    <property type="match status" value="1"/>
</dbReference>
<dbReference type="EMBL" id="JAHLFT010000043">
    <property type="protein sequence ID" value="MBU3828188.1"/>
    <property type="molecule type" value="Genomic_DNA"/>
</dbReference>
<evidence type="ECO:0000259" key="7">
    <source>
        <dbReference type="Pfam" id="PF02775"/>
    </source>
</evidence>
<dbReference type="Gene3D" id="3.40.50.1220">
    <property type="entry name" value="TPP-binding domain"/>
    <property type="match status" value="1"/>
</dbReference>
<feature type="domain" description="Thiamine pyrophosphate enzyme central" evidence="6">
    <location>
        <begin position="194"/>
        <end position="325"/>
    </location>
</feature>
<dbReference type="AlphaFoldDB" id="A0A9E2KR94"/>
<dbReference type="NCBIfam" id="TIGR02720">
    <property type="entry name" value="pyruv_oxi_spxB"/>
    <property type="match status" value="1"/>
</dbReference>
<keyword evidence="2 4" id="KW-0786">Thiamine pyrophosphate</keyword>
<dbReference type="InterPro" id="IPR029035">
    <property type="entry name" value="DHS-like_NAD/FAD-binding_dom"/>
</dbReference>
<dbReference type="InterPro" id="IPR047212">
    <property type="entry name" value="TPP_POXB-like"/>
</dbReference>
<reference evidence="9" key="2">
    <citation type="submission" date="2021-04" db="EMBL/GenBank/DDBJ databases">
        <authorList>
            <person name="Gilroy R."/>
        </authorList>
    </citation>
    <scope>NUCLEOTIDE SEQUENCE</scope>
    <source>
        <strain evidence="9">F6-686</strain>
    </source>
</reference>
<comment type="similarity">
    <text evidence="1 4">Belongs to the TPP enzyme family.</text>
</comment>
<evidence type="ECO:0000259" key="6">
    <source>
        <dbReference type="Pfam" id="PF00205"/>
    </source>
</evidence>
<dbReference type="PANTHER" id="PTHR42981:SF2">
    <property type="entry name" value="PYRUVATE DEHYDROGENASE [UBIQUINONE]"/>
    <property type="match status" value="1"/>
</dbReference>
<proteinExistence type="inferred from homology"/>
<protein>
    <recommendedName>
        <fullName evidence="3">Pyruvate oxidase</fullName>
        <ecNumber evidence="3">1.2.3.3</ecNumber>
    </recommendedName>
</protein>
<evidence type="ECO:0000256" key="2">
    <source>
        <dbReference type="ARBA" id="ARBA00023052"/>
    </source>
</evidence>
<dbReference type="SUPFAM" id="SSF52518">
    <property type="entry name" value="Thiamin diphosphate-binding fold (THDP-binding)"/>
    <property type="match status" value="2"/>
</dbReference>
<evidence type="ECO:0000256" key="3">
    <source>
        <dbReference type="NCBIfam" id="TIGR02720"/>
    </source>
</evidence>
<feature type="domain" description="Thiamine pyrophosphate enzyme TPP-binding" evidence="7">
    <location>
        <begin position="385"/>
        <end position="532"/>
    </location>
</feature>
<gene>
    <name evidence="9" type="primary">spxB</name>
    <name evidence="9" type="ORF">H9806_03420</name>
</gene>
<dbReference type="GO" id="GO:0030976">
    <property type="term" value="F:thiamine pyrophosphate binding"/>
    <property type="evidence" value="ECO:0007669"/>
    <property type="project" value="InterPro"/>
</dbReference>
<dbReference type="InterPro" id="IPR012000">
    <property type="entry name" value="Thiamin_PyroP_enz_cen_dom"/>
</dbReference>
<evidence type="ECO:0000313" key="10">
    <source>
        <dbReference type="Proteomes" id="UP000823844"/>
    </source>
</evidence>
<accession>A0A9E2KR94</accession>
<organism evidence="9 10">
    <name type="scientific">Candidatus Lactobacillus pullistercoris</name>
    <dbReference type="NCBI Taxonomy" id="2838636"/>
    <lineage>
        <taxon>Bacteria</taxon>
        <taxon>Bacillati</taxon>
        <taxon>Bacillota</taxon>
        <taxon>Bacilli</taxon>
        <taxon>Lactobacillales</taxon>
        <taxon>Lactobacillaceae</taxon>
        <taxon>Lactobacillus</taxon>
    </lineage>
</organism>
<dbReference type="Pfam" id="PF02775">
    <property type="entry name" value="TPP_enzyme_C"/>
    <property type="match status" value="1"/>
</dbReference>
<dbReference type="GO" id="GO:0000287">
    <property type="term" value="F:magnesium ion binding"/>
    <property type="evidence" value="ECO:0007669"/>
    <property type="project" value="InterPro"/>
</dbReference>
<dbReference type="InterPro" id="IPR047211">
    <property type="entry name" value="POXB-like"/>
</dbReference>
<feature type="region of interest" description="Disordered" evidence="5">
    <location>
        <begin position="576"/>
        <end position="605"/>
    </location>
</feature>
<keyword evidence="9" id="KW-0670">Pyruvate</keyword>
<keyword evidence="9" id="KW-0560">Oxidoreductase</keyword>